<reference evidence="8 9" key="1">
    <citation type="submission" date="2021-09" db="EMBL/GenBank/DDBJ databases">
        <title>Whole genome sequence of Nocardioides sp. GBK3QG-3.</title>
        <authorList>
            <person name="Tuo L."/>
        </authorList>
    </citation>
    <scope>NUCLEOTIDE SEQUENCE [LARGE SCALE GENOMIC DNA]</scope>
    <source>
        <strain evidence="8 9">GBK3QG-3</strain>
    </source>
</reference>
<feature type="transmembrane region" description="Helical" evidence="6">
    <location>
        <begin position="120"/>
        <end position="138"/>
    </location>
</feature>
<evidence type="ECO:0000256" key="5">
    <source>
        <dbReference type="SAM" id="MobiDB-lite"/>
    </source>
</evidence>
<organism evidence="8 9">
    <name type="scientific">Nocardioides mangrovi</name>
    <dbReference type="NCBI Taxonomy" id="2874580"/>
    <lineage>
        <taxon>Bacteria</taxon>
        <taxon>Bacillati</taxon>
        <taxon>Actinomycetota</taxon>
        <taxon>Actinomycetes</taxon>
        <taxon>Propionibacteriales</taxon>
        <taxon>Nocardioidaceae</taxon>
        <taxon>Nocardioides</taxon>
    </lineage>
</organism>
<evidence type="ECO:0000256" key="3">
    <source>
        <dbReference type="ARBA" id="ARBA00022989"/>
    </source>
</evidence>
<evidence type="ECO:0000259" key="7">
    <source>
        <dbReference type="Pfam" id="PF14378"/>
    </source>
</evidence>
<evidence type="ECO:0000256" key="6">
    <source>
        <dbReference type="SAM" id="Phobius"/>
    </source>
</evidence>
<dbReference type="Proteomes" id="UP000780875">
    <property type="component" value="Unassembled WGS sequence"/>
</dbReference>
<keyword evidence="2 6" id="KW-0812">Transmembrane</keyword>
<feature type="compositionally biased region" description="Low complexity" evidence="5">
    <location>
        <begin position="250"/>
        <end position="274"/>
    </location>
</feature>
<dbReference type="RefSeq" id="WP_224123774.1">
    <property type="nucleotide sequence ID" value="NZ_JAIQZJ010000008.1"/>
</dbReference>
<evidence type="ECO:0000313" key="9">
    <source>
        <dbReference type="Proteomes" id="UP000780875"/>
    </source>
</evidence>
<accession>A0ABS7UEH8</accession>
<evidence type="ECO:0000313" key="8">
    <source>
        <dbReference type="EMBL" id="MBZ5739406.1"/>
    </source>
</evidence>
<dbReference type="CDD" id="cd03386">
    <property type="entry name" value="PAP2_Aur1_like"/>
    <property type="match status" value="1"/>
</dbReference>
<dbReference type="PANTHER" id="PTHR31310:SF7">
    <property type="entry name" value="PA-PHOSPHATASE RELATED-FAMILY PROTEIN DDB_G0268928"/>
    <property type="match status" value="1"/>
</dbReference>
<gene>
    <name evidence="8" type="ORF">K8U61_14635</name>
</gene>
<feature type="transmembrane region" description="Helical" evidence="6">
    <location>
        <begin position="198"/>
        <end position="214"/>
    </location>
</feature>
<dbReference type="InterPro" id="IPR026841">
    <property type="entry name" value="Aur1/Ipt1"/>
</dbReference>
<dbReference type="EMBL" id="JAIQZJ010000008">
    <property type="protein sequence ID" value="MBZ5739406.1"/>
    <property type="molecule type" value="Genomic_DNA"/>
</dbReference>
<dbReference type="Pfam" id="PF14378">
    <property type="entry name" value="PAP2_3"/>
    <property type="match status" value="1"/>
</dbReference>
<evidence type="ECO:0000256" key="1">
    <source>
        <dbReference type="ARBA" id="ARBA00004141"/>
    </source>
</evidence>
<feature type="region of interest" description="Disordered" evidence="5">
    <location>
        <begin position="248"/>
        <end position="274"/>
    </location>
</feature>
<keyword evidence="3 6" id="KW-1133">Transmembrane helix</keyword>
<feature type="transmembrane region" description="Helical" evidence="6">
    <location>
        <begin position="90"/>
        <end position="108"/>
    </location>
</feature>
<keyword evidence="4 6" id="KW-0472">Membrane</keyword>
<keyword evidence="9" id="KW-1185">Reference proteome</keyword>
<proteinExistence type="predicted"/>
<evidence type="ECO:0000256" key="4">
    <source>
        <dbReference type="ARBA" id="ARBA00023136"/>
    </source>
</evidence>
<comment type="subcellular location">
    <subcellularLocation>
        <location evidence="1">Membrane</location>
        <topology evidence="1">Multi-pass membrane protein</topology>
    </subcellularLocation>
</comment>
<dbReference type="PANTHER" id="PTHR31310">
    <property type="match status" value="1"/>
</dbReference>
<feature type="transmembrane region" description="Helical" evidence="6">
    <location>
        <begin position="172"/>
        <end position="191"/>
    </location>
</feature>
<sequence length="274" mass="30023">MATSTVTRVTAQVAPRRTHLPAGAWELAQVLGAFLLYNLGRMLATHELGRADAHASDVLDVERWLRLPAEATLQTWALGHDWLVEVANRYYVAVHFPLTIAVLVWLYRYRRPAYHWAKRALLLATGVALVVTVLLPVTPPRLMSSLGMVDTGHAGGISIYQAPVLGSMSNEYAAMPSLHVGWALLVAIVLVSACRTRWRWLWFAHPAMTVFVVVSTANHYWLDGIAGSVLVLAALWLTRGSATSSLRAWRTSTAPDSSPAPSGSRPESRSSSPR</sequence>
<evidence type="ECO:0000256" key="2">
    <source>
        <dbReference type="ARBA" id="ARBA00022692"/>
    </source>
</evidence>
<dbReference type="InterPro" id="IPR052185">
    <property type="entry name" value="IPC_Synthase-Related"/>
</dbReference>
<feature type="domain" description="Inositolphosphotransferase Aur1/Ipt1" evidence="7">
    <location>
        <begin position="57"/>
        <end position="237"/>
    </location>
</feature>
<name>A0ABS7UEH8_9ACTN</name>
<protein>
    <submittedName>
        <fullName evidence="8">Phosphatase PAP2 family protein</fullName>
    </submittedName>
</protein>
<comment type="caution">
    <text evidence="8">The sequence shown here is derived from an EMBL/GenBank/DDBJ whole genome shotgun (WGS) entry which is preliminary data.</text>
</comment>